<dbReference type="EMBL" id="ATFF01000006">
    <property type="protein sequence ID" value="EPF30958.1"/>
    <property type="molecule type" value="Genomic_DNA"/>
</dbReference>
<organism evidence="4 5">
    <name type="scientific">Treponema maltophilum ATCC 51939</name>
    <dbReference type="NCBI Taxonomy" id="1125699"/>
    <lineage>
        <taxon>Bacteria</taxon>
        <taxon>Pseudomonadati</taxon>
        <taxon>Spirochaetota</taxon>
        <taxon>Spirochaetia</taxon>
        <taxon>Spirochaetales</taxon>
        <taxon>Treponemataceae</taxon>
        <taxon>Treponema</taxon>
    </lineage>
</organism>
<feature type="repeat" description="TPR" evidence="3">
    <location>
        <begin position="220"/>
        <end position="253"/>
    </location>
</feature>
<dbReference type="HOGENOM" id="CLU_079911_0_0_12"/>
<dbReference type="AlphaFoldDB" id="S3JY80"/>
<dbReference type="Gene3D" id="1.25.40.10">
    <property type="entry name" value="Tetratricopeptide repeat domain"/>
    <property type="match status" value="1"/>
</dbReference>
<evidence type="ECO:0000256" key="3">
    <source>
        <dbReference type="PROSITE-ProRule" id="PRU00339"/>
    </source>
</evidence>
<evidence type="ECO:0000313" key="5">
    <source>
        <dbReference type="Proteomes" id="UP000014541"/>
    </source>
</evidence>
<reference evidence="4 5" key="1">
    <citation type="submission" date="2013-04" db="EMBL/GenBank/DDBJ databases">
        <title>The Genome Sequence of Treponema maltophilum ATCC 51939.</title>
        <authorList>
            <consortium name="The Broad Institute Genomics Platform"/>
            <person name="Earl A."/>
            <person name="Ward D."/>
            <person name="Feldgarden M."/>
            <person name="Gevers D."/>
            <person name="Leonetti C."/>
            <person name="Blanton J.M."/>
            <person name="Dewhirst F.E."/>
            <person name="Izard J."/>
            <person name="Walker B."/>
            <person name="Young S."/>
            <person name="Zeng Q."/>
            <person name="Gargeya S."/>
            <person name="Fitzgerald M."/>
            <person name="Haas B."/>
            <person name="Abouelleil A."/>
            <person name="Allen A.W."/>
            <person name="Alvarado L."/>
            <person name="Arachchi H.M."/>
            <person name="Berlin A.M."/>
            <person name="Chapman S.B."/>
            <person name="Gainer-Dewar J."/>
            <person name="Goldberg J."/>
            <person name="Griggs A."/>
            <person name="Gujja S."/>
            <person name="Hansen M."/>
            <person name="Howarth C."/>
            <person name="Imamovic A."/>
            <person name="Ireland A."/>
            <person name="Larimer J."/>
            <person name="McCowan C."/>
            <person name="Murphy C."/>
            <person name="Pearson M."/>
            <person name="Poon T.W."/>
            <person name="Priest M."/>
            <person name="Roberts A."/>
            <person name="Saif S."/>
            <person name="Shea T."/>
            <person name="Sisk P."/>
            <person name="Sykes S."/>
            <person name="Wortman J."/>
            <person name="Nusbaum C."/>
            <person name="Birren B."/>
        </authorList>
    </citation>
    <scope>NUCLEOTIDE SEQUENCE [LARGE SCALE GENOMIC DNA]</scope>
    <source>
        <strain evidence="4 5">ATCC 51939</strain>
    </source>
</reference>
<evidence type="ECO:0000256" key="2">
    <source>
        <dbReference type="ARBA" id="ARBA00022803"/>
    </source>
</evidence>
<dbReference type="SUPFAM" id="SSF48452">
    <property type="entry name" value="TPR-like"/>
    <property type="match status" value="1"/>
</dbReference>
<dbReference type="PANTHER" id="PTHR44943:SF8">
    <property type="entry name" value="TPR REPEAT-CONTAINING PROTEIN MJ0263"/>
    <property type="match status" value="1"/>
</dbReference>
<dbReference type="InterPro" id="IPR019734">
    <property type="entry name" value="TPR_rpt"/>
</dbReference>
<dbReference type="PANTHER" id="PTHR44943">
    <property type="entry name" value="CELLULOSE SYNTHASE OPERON PROTEIN C"/>
    <property type="match status" value="1"/>
</dbReference>
<name>S3JY80_TREMA</name>
<dbReference type="InterPro" id="IPR051685">
    <property type="entry name" value="Ycf3/AcsC/BcsC/TPR_MFPF"/>
</dbReference>
<sequence length="302" mass="34296">MIKKIILFLFVTVLCSVSLFADFKSDYEKYIKSENIKKLEVLLPEWEKAEPDNPEMFIAYFNYYLLKGRSSGLTLDTVPPESGPVIPFGNPDTGETVGYIGGQTSYDKTNTETALKYLNKGLAIAPARLDMHFGQISILGQINEYERMAEKIIEVFRVAKKINHKWLWSNNEPMGDDAENIMLDSINDYHATLLKAKDAKAKEAEIKVCSAQIKAYPKSIYAYNFLGAAYMQTGEDKKALQAFLDAEKIDPADVIVLGNIGKWYAEHGDTKNAKKYYKKMLKNPDTRVQEFARKRLDALDKK</sequence>
<dbReference type="PATRIC" id="fig|1125699.3.peg.1302"/>
<keyword evidence="5" id="KW-1185">Reference proteome</keyword>
<comment type="caution">
    <text evidence="4">The sequence shown here is derived from an EMBL/GenBank/DDBJ whole genome shotgun (WGS) entry which is preliminary data.</text>
</comment>
<dbReference type="SMART" id="SM00028">
    <property type="entry name" value="TPR"/>
    <property type="match status" value="2"/>
</dbReference>
<accession>S3JY80</accession>
<dbReference type="eggNOG" id="COG0457">
    <property type="taxonomic scope" value="Bacteria"/>
</dbReference>
<evidence type="ECO:0000256" key="1">
    <source>
        <dbReference type="ARBA" id="ARBA00022737"/>
    </source>
</evidence>
<proteinExistence type="predicted"/>
<dbReference type="STRING" id="1125699.HMPREF9194_01285"/>
<dbReference type="Pfam" id="PF13181">
    <property type="entry name" value="TPR_8"/>
    <property type="match status" value="1"/>
</dbReference>
<dbReference type="PROSITE" id="PS50005">
    <property type="entry name" value="TPR"/>
    <property type="match status" value="1"/>
</dbReference>
<dbReference type="Proteomes" id="UP000014541">
    <property type="component" value="Unassembled WGS sequence"/>
</dbReference>
<keyword evidence="2 3" id="KW-0802">TPR repeat</keyword>
<keyword evidence="1" id="KW-0677">Repeat</keyword>
<dbReference type="InterPro" id="IPR011990">
    <property type="entry name" value="TPR-like_helical_dom_sf"/>
</dbReference>
<gene>
    <name evidence="4" type="ORF">HMPREF9194_01285</name>
</gene>
<dbReference type="OrthoDB" id="362592at2"/>
<dbReference type="RefSeq" id="WP_016525569.1">
    <property type="nucleotide sequence ID" value="NZ_KE332518.1"/>
</dbReference>
<evidence type="ECO:0000313" key="4">
    <source>
        <dbReference type="EMBL" id="EPF30958.1"/>
    </source>
</evidence>
<protein>
    <submittedName>
        <fullName evidence="4">Uncharacterized protein</fullName>
    </submittedName>
</protein>